<keyword evidence="1" id="KW-0732">Signal</keyword>
<proteinExistence type="predicted"/>
<accession>A0A9X1C5V1</accession>
<dbReference type="AlphaFoldDB" id="A0A9X1C5V1"/>
<dbReference type="Proteomes" id="UP001154860">
    <property type="component" value="Unassembled WGS sequence"/>
</dbReference>
<name>A0A9X1C5V1_9PSED</name>
<keyword evidence="3" id="KW-1185">Reference proteome</keyword>
<reference evidence="2 3" key="2">
    <citation type="journal article" date="2023" name="Plant Pathol.">
        <title>Dismantling and reorganizing Pseudomonas marginalis sensu#lato.</title>
        <authorList>
            <person name="Sawada H."/>
            <person name="Fujikawa T."/>
            <person name="Satou M."/>
        </authorList>
    </citation>
    <scope>NUCLEOTIDE SEQUENCE [LARGE SCALE GENOMIC DNA]</scope>
    <source>
        <strain evidence="2 3">MAFF 301381</strain>
    </source>
</reference>
<reference evidence="2 3" key="1">
    <citation type="journal article" date="2021" name="Int. J. Syst. Evol. Microbiol.">
        <title>Pseudomonas lactucae sp. nov., a pathogen causing bacterial rot of lettuce in Japan.</title>
        <authorList>
            <person name="Sawada H."/>
            <person name="Fujikawa T."/>
            <person name="Satou M."/>
        </authorList>
    </citation>
    <scope>NUCLEOTIDE SEQUENCE [LARGE SCALE GENOMIC DNA]</scope>
    <source>
        <strain evidence="2 3">MAFF 301381</strain>
    </source>
</reference>
<dbReference type="PROSITE" id="PS51257">
    <property type="entry name" value="PROKAR_LIPOPROTEIN"/>
    <property type="match status" value="1"/>
</dbReference>
<feature type="signal peptide" evidence="1">
    <location>
        <begin position="1"/>
        <end position="20"/>
    </location>
</feature>
<protein>
    <recommendedName>
        <fullName evidence="4">DUF4354 family protein</fullName>
    </recommendedName>
</protein>
<organism evidence="2 3">
    <name type="scientific">Pseudomonas lactucae</name>
    <dbReference type="NCBI Taxonomy" id="2813360"/>
    <lineage>
        <taxon>Bacteria</taxon>
        <taxon>Pseudomonadati</taxon>
        <taxon>Pseudomonadota</taxon>
        <taxon>Gammaproteobacteria</taxon>
        <taxon>Pseudomonadales</taxon>
        <taxon>Pseudomonadaceae</taxon>
        <taxon>Pseudomonas</taxon>
    </lineage>
</organism>
<dbReference type="EMBL" id="JAFHKJ010000070">
    <property type="protein sequence ID" value="MBN2977466.1"/>
    <property type="molecule type" value="Genomic_DNA"/>
</dbReference>
<sequence length="124" mass="13298">MNMKFLGAIVVAFACSNSFAANNIQISEKIGSITKKKGNSYTLSGIGKEGEAKSVSVELEKVDGARGSSVRAIYTFRVDNCGTLTFIQAAGQKYALLSFDDQVSADAEPACPIFFGSTERWLIK</sequence>
<evidence type="ECO:0008006" key="4">
    <source>
        <dbReference type="Google" id="ProtNLM"/>
    </source>
</evidence>
<dbReference type="RefSeq" id="WP_143480877.1">
    <property type="nucleotide sequence ID" value="NZ_JAFHKI010000085.1"/>
</dbReference>
<evidence type="ECO:0000313" key="2">
    <source>
        <dbReference type="EMBL" id="MBN2977466.1"/>
    </source>
</evidence>
<feature type="chain" id="PRO_5040731942" description="DUF4354 family protein" evidence="1">
    <location>
        <begin position="21"/>
        <end position="124"/>
    </location>
</feature>
<comment type="caution">
    <text evidence="2">The sequence shown here is derived from an EMBL/GenBank/DDBJ whole genome shotgun (WGS) entry which is preliminary data.</text>
</comment>
<gene>
    <name evidence="2" type="ORF">JWR99_16550</name>
</gene>
<evidence type="ECO:0000256" key="1">
    <source>
        <dbReference type="SAM" id="SignalP"/>
    </source>
</evidence>
<evidence type="ECO:0000313" key="3">
    <source>
        <dbReference type="Proteomes" id="UP001154860"/>
    </source>
</evidence>